<dbReference type="InterPro" id="IPR022742">
    <property type="entry name" value="Hydrolase_4"/>
</dbReference>
<name>A0A2M9YEA5_9LEPT</name>
<reference evidence="3 4" key="1">
    <citation type="submission" date="2017-07" db="EMBL/GenBank/DDBJ databases">
        <title>Leptospira spp. isolated from tropical soils.</title>
        <authorList>
            <person name="Thibeaux R."/>
            <person name="Iraola G."/>
            <person name="Ferres I."/>
            <person name="Bierque E."/>
            <person name="Girault D."/>
            <person name="Soupe-Gilbert M.-E."/>
            <person name="Picardeau M."/>
            <person name="Goarant C."/>
        </authorList>
    </citation>
    <scope>NUCLEOTIDE SEQUENCE [LARGE SCALE GENOMIC DNA]</scope>
    <source>
        <strain evidence="3 4">FH4-C-A2</strain>
    </source>
</reference>
<dbReference type="InterPro" id="IPR029058">
    <property type="entry name" value="AB_hydrolase_fold"/>
</dbReference>
<dbReference type="InterPro" id="IPR050261">
    <property type="entry name" value="FrsA_esterase"/>
</dbReference>
<proteinExistence type="predicted"/>
<dbReference type="PANTHER" id="PTHR22946">
    <property type="entry name" value="DIENELACTONE HYDROLASE DOMAIN-CONTAINING PROTEIN-RELATED"/>
    <property type="match status" value="1"/>
</dbReference>
<dbReference type="Gene3D" id="3.40.50.1820">
    <property type="entry name" value="alpha/beta hydrolase"/>
    <property type="match status" value="1"/>
</dbReference>
<comment type="caution">
    <text evidence="3">The sequence shown here is derived from an EMBL/GenBank/DDBJ whole genome shotgun (WGS) entry which is preliminary data.</text>
</comment>
<keyword evidence="4" id="KW-1185">Reference proteome</keyword>
<keyword evidence="1 3" id="KW-0378">Hydrolase</keyword>
<gene>
    <name evidence="3" type="ORF">CH362_06065</name>
</gene>
<dbReference type="OrthoDB" id="9805123at2"/>
<dbReference type="Proteomes" id="UP000231926">
    <property type="component" value="Unassembled WGS sequence"/>
</dbReference>
<dbReference type="EMBL" id="NPDR01000002">
    <property type="protein sequence ID" value="PJZ49885.1"/>
    <property type="molecule type" value="Genomic_DNA"/>
</dbReference>
<accession>A0A2M9YEA5</accession>
<dbReference type="AlphaFoldDB" id="A0A2M9YEA5"/>
<evidence type="ECO:0000259" key="2">
    <source>
        <dbReference type="Pfam" id="PF12146"/>
    </source>
</evidence>
<dbReference type="RefSeq" id="WP_100709478.1">
    <property type="nucleotide sequence ID" value="NZ_NPDR01000002.1"/>
</dbReference>
<evidence type="ECO:0000256" key="1">
    <source>
        <dbReference type="ARBA" id="ARBA00022801"/>
    </source>
</evidence>
<feature type="domain" description="Serine aminopeptidase S33" evidence="2">
    <location>
        <begin position="25"/>
        <end position="162"/>
    </location>
</feature>
<dbReference type="PANTHER" id="PTHR22946:SF9">
    <property type="entry name" value="POLYKETIDE TRANSFERASE AF380"/>
    <property type="match status" value="1"/>
</dbReference>
<dbReference type="SUPFAM" id="SSF53474">
    <property type="entry name" value="alpha/beta-Hydrolases"/>
    <property type="match status" value="1"/>
</dbReference>
<protein>
    <submittedName>
        <fullName evidence="3">Alpha/beta hydrolase</fullName>
    </submittedName>
</protein>
<dbReference type="GO" id="GO:0052689">
    <property type="term" value="F:carboxylic ester hydrolase activity"/>
    <property type="evidence" value="ECO:0007669"/>
    <property type="project" value="UniProtKB-ARBA"/>
</dbReference>
<sequence>MTTKTKFNSGDSFCTSWLTLPAGKKPFPVIILVHGGGATHDMKLEQYEREFSTAGYAVLSFDFRHLGESGGSPRQYLSISRYLEDIDSAIRFVKEHPELDSSKIALWGTSLGSSHVVASSAKHPELAAAIIQCPVLQGRAPALKSGITNLVRLTFPILSDTFRSFFQLERRYVPIVGLPGDRAFVTVPGALEGWRSVMPDGYKFDNRITAGSAIGMLFYDAYKYAKKVKCPLLVCVSDKETLMDPKIAVRCANEAPLGKAIHYPADHFDVYHSPLFEKLVRDQIEFLDQHMK</sequence>
<evidence type="ECO:0000313" key="3">
    <source>
        <dbReference type="EMBL" id="PJZ49885.1"/>
    </source>
</evidence>
<dbReference type="Pfam" id="PF12146">
    <property type="entry name" value="Hydrolase_4"/>
    <property type="match status" value="1"/>
</dbReference>
<organism evidence="3 4">
    <name type="scientific">Leptospira saintgironsiae</name>
    <dbReference type="NCBI Taxonomy" id="2023183"/>
    <lineage>
        <taxon>Bacteria</taxon>
        <taxon>Pseudomonadati</taxon>
        <taxon>Spirochaetota</taxon>
        <taxon>Spirochaetia</taxon>
        <taxon>Leptospirales</taxon>
        <taxon>Leptospiraceae</taxon>
        <taxon>Leptospira</taxon>
    </lineage>
</organism>
<evidence type="ECO:0000313" key="4">
    <source>
        <dbReference type="Proteomes" id="UP000231926"/>
    </source>
</evidence>